<proteinExistence type="predicted"/>
<keyword evidence="1" id="KW-0472">Membrane</keyword>
<protein>
    <submittedName>
        <fullName evidence="2">Uncharacterized protein</fullName>
    </submittedName>
</protein>
<name>A0A9P9FHD8_9HYPO</name>
<feature type="transmembrane region" description="Helical" evidence="1">
    <location>
        <begin position="20"/>
        <end position="36"/>
    </location>
</feature>
<keyword evidence="1" id="KW-0812">Transmembrane</keyword>
<evidence type="ECO:0000313" key="3">
    <source>
        <dbReference type="Proteomes" id="UP000738349"/>
    </source>
</evidence>
<feature type="transmembrane region" description="Helical" evidence="1">
    <location>
        <begin position="48"/>
        <end position="69"/>
    </location>
</feature>
<gene>
    <name evidence="2" type="ORF">EDB81DRAFT_783843</name>
</gene>
<organism evidence="2 3">
    <name type="scientific">Dactylonectria macrodidyma</name>
    <dbReference type="NCBI Taxonomy" id="307937"/>
    <lineage>
        <taxon>Eukaryota</taxon>
        <taxon>Fungi</taxon>
        <taxon>Dikarya</taxon>
        <taxon>Ascomycota</taxon>
        <taxon>Pezizomycotina</taxon>
        <taxon>Sordariomycetes</taxon>
        <taxon>Hypocreomycetidae</taxon>
        <taxon>Hypocreales</taxon>
        <taxon>Nectriaceae</taxon>
        <taxon>Dactylonectria</taxon>
    </lineage>
</organism>
<keyword evidence="3" id="KW-1185">Reference proteome</keyword>
<evidence type="ECO:0000256" key="1">
    <source>
        <dbReference type="SAM" id="Phobius"/>
    </source>
</evidence>
<evidence type="ECO:0000313" key="2">
    <source>
        <dbReference type="EMBL" id="KAH7161120.1"/>
    </source>
</evidence>
<comment type="caution">
    <text evidence="2">The sequence shown here is derived from an EMBL/GenBank/DDBJ whole genome shotgun (WGS) entry which is preliminary data.</text>
</comment>
<dbReference type="Proteomes" id="UP000738349">
    <property type="component" value="Unassembled WGS sequence"/>
</dbReference>
<accession>A0A9P9FHD8</accession>
<reference evidence="2" key="1">
    <citation type="journal article" date="2021" name="Nat. Commun.">
        <title>Genetic determinants of endophytism in the Arabidopsis root mycobiome.</title>
        <authorList>
            <person name="Mesny F."/>
            <person name="Miyauchi S."/>
            <person name="Thiergart T."/>
            <person name="Pickel B."/>
            <person name="Atanasova L."/>
            <person name="Karlsson M."/>
            <person name="Huettel B."/>
            <person name="Barry K.W."/>
            <person name="Haridas S."/>
            <person name="Chen C."/>
            <person name="Bauer D."/>
            <person name="Andreopoulos W."/>
            <person name="Pangilinan J."/>
            <person name="LaButti K."/>
            <person name="Riley R."/>
            <person name="Lipzen A."/>
            <person name="Clum A."/>
            <person name="Drula E."/>
            <person name="Henrissat B."/>
            <person name="Kohler A."/>
            <person name="Grigoriev I.V."/>
            <person name="Martin F.M."/>
            <person name="Hacquard S."/>
        </authorList>
    </citation>
    <scope>NUCLEOTIDE SEQUENCE</scope>
    <source>
        <strain evidence="2">MPI-CAGE-AT-0147</strain>
    </source>
</reference>
<keyword evidence="1" id="KW-1133">Transmembrane helix</keyword>
<dbReference type="EMBL" id="JAGMUV010000004">
    <property type="protein sequence ID" value="KAH7161120.1"/>
    <property type="molecule type" value="Genomic_DNA"/>
</dbReference>
<sequence>MMLSATGVEAIKRDYCYCDGVFAGIFLGIFLSDRLGRLSRRIPITGIMMEFMLGFLMGSCSVDGLILALDGS</sequence>
<dbReference type="AlphaFoldDB" id="A0A9P9FHD8"/>